<organism evidence="2 3">
    <name type="scientific">Leifsonella bigeumensis</name>
    <dbReference type="NCBI Taxonomy" id="433643"/>
    <lineage>
        <taxon>Bacteria</taxon>
        <taxon>Bacillati</taxon>
        <taxon>Actinomycetota</taxon>
        <taxon>Actinomycetes</taxon>
        <taxon>Micrococcales</taxon>
        <taxon>Microbacteriaceae</taxon>
        <taxon>Leifsonella</taxon>
    </lineage>
</organism>
<gene>
    <name evidence="2" type="ORF">GCM10022239_19850</name>
</gene>
<name>A0ABP7FU16_9MICO</name>
<dbReference type="Proteomes" id="UP001501004">
    <property type="component" value="Unassembled WGS sequence"/>
</dbReference>
<sequence>MSRPASGITFNLYLRFKVMLSMHFLKLTVGATSCTDTQPLPRVVKSTGNAQPEHAGNRVSADVRRG</sequence>
<feature type="region of interest" description="Disordered" evidence="1">
    <location>
        <begin position="36"/>
        <end position="66"/>
    </location>
</feature>
<evidence type="ECO:0000256" key="1">
    <source>
        <dbReference type="SAM" id="MobiDB-lite"/>
    </source>
</evidence>
<accession>A0ABP7FU16</accession>
<evidence type="ECO:0000313" key="3">
    <source>
        <dbReference type="Proteomes" id="UP001501004"/>
    </source>
</evidence>
<evidence type="ECO:0000313" key="2">
    <source>
        <dbReference type="EMBL" id="GAA3744383.1"/>
    </source>
</evidence>
<protein>
    <submittedName>
        <fullName evidence="2">Uncharacterized protein</fullName>
    </submittedName>
</protein>
<proteinExistence type="predicted"/>
<comment type="caution">
    <text evidence="2">The sequence shown here is derived from an EMBL/GenBank/DDBJ whole genome shotgun (WGS) entry which is preliminary data.</text>
</comment>
<dbReference type="EMBL" id="BAABAE010000003">
    <property type="protein sequence ID" value="GAA3744383.1"/>
    <property type="molecule type" value="Genomic_DNA"/>
</dbReference>
<reference evidence="3" key="1">
    <citation type="journal article" date="2019" name="Int. J. Syst. Evol. Microbiol.">
        <title>The Global Catalogue of Microorganisms (GCM) 10K type strain sequencing project: providing services to taxonomists for standard genome sequencing and annotation.</title>
        <authorList>
            <consortium name="The Broad Institute Genomics Platform"/>
            <consortium name="The Broad Institute Genome Sequencing Center for Infectious Disease"/>
            <person name="Wu L."/>
            <person name="Ma J."/>
        </authorList>
    </citation>
    <scope>NUCLEOTIDE SEQUENCE [LARGE SCALE GENOMIC DNA]</scope>
    <source>
        <strain evidence="3">JCM 16949</strain>
    </source>
</reference>
<keyword evidence="3" id="KW-1185">Reference proteome</keyword>